<dbReference type="AlphaFoldDB" id="A0A7G9B8A3"/>
<evidence type="ECO:0008006" key="3">
    <source>
        <dbReference type="Google" id="ProtNLM"/>
    </source>
</evidence>
<dbReference type="InterPro" id="IPR053780">
    <property type="entry name" value="Gp66-like"/>
</dbReference>
<gene>
    <name evidence="1" type="ORF">H8790_02235</name>
</gene>
<evidence type="ECO:0000313" key="1">
    <source>
        <dbReference type="EMBL" id="QNL45784.1"/>
    </source>
</evidence>
<dbReference type="EMBL" id="CP060490">
    <property type="protein sequence ID" value="QNL45784.1"/>
    <property type="molecule type" value="Genomic_DNA"/>
</dbReference>
<reference evidence="1 2" key="1">
    <citation type="submission" date="2020-08" db="EMBL/GenBank/DDBJ databases">
        <authorList>
            <person name="Liu C."/>
            <person name="Sun Q."/>
        </authorList>
    </citation>
    <scope>NUCLEOTIDE SEQUENCE [LARGE SCALE GENOMIC DNA]</scope>
    <source>
        <strain evidence="1 2">NSJ-62</strain>
    </source>
</reference>
<organism evidence="1 2">
    <name type="scientific">Oscillibacter hominis</name>
    <dbReference type="NCBI Taxonomy" id="2763056"/>
    <lineage>
        <taxon>Bacteria</taxon>
        <taxon>Bacillati</taxon>
        <taxon>Bacillota</taxon>
        <taxon>Clostridia</taxon>
        <taxon>Eubacteriales</taxon>
        <taxon>Oscillospiraceae</taxon>
        <taxon>Oscillibacter</taxon>
    </lineage>
</organism>
<evidence type="ECO:0000313" key="2">
    <source>
        <dbReference type="Proteomes" id="UP000515960"/>
    </source>
</evidence>
<protein>
    <recommendedName>
        <fullName evidence="3">N-acetyltransferase domain-containing protein</fullName>
    </recommendedName>
</protein>
<dbReference type="NCBIfam" id="NF045478">
    <property type="entry name" value="XF1762_fam"/>
    <property type="match status" value="1"/>
</dbReference>
<accession>A0A7G9B8A3</accession>
<keyword evidence="2" id="KW-1185">Reference proteome</keyword>
<sequence length="150" mass="16353">MPSRVLPISLRDANAFVLAHHRHSGQVRGCKFCVAVVDDLDAVHGVAIVGRPVARRLDDGKTAEVTRLCTDGIANGCSFLYSRCARIAKLMGYQKIITYTLATENGASLRASGWQCAPGLRGGGNWNVPGRPRADSRNTGPKRLYYKELR</sequence>
<name>A0A7G9B8A3_9FIRM</name>
<dbReference type="KEGG" id="ohi:H8790_02235"/>
<proteinExistence type="predicted"/>
<dbReference type="Proteomes" id="UP000515960">
    <property type="component" value="Chromosome"/>
</dbReference>